<dbReference type="OrthoDB" id="9773738at2"/>
<protein>
    <submittedName>
        <fullName evidence="7">MBL fold metallo-hydrolase</fullName>
    </submittedName>
</protein>
<feature type="domain" description="Metallo-beta-lactamase" evidence="6">
    <location>
        <begin position="111"/>
        <end position="319"/>
    </location>
</feature>
<proteinExistence type="inferred from homology"/>
<evidence type="ECO:0000313" key="7">
    <source>
        <dbReference type="EMBL" id="PAQ05594.1"/>
    </source>
</evidence>
<dbReference type="SMART" id="SM00849">
    <property type="entry name" value="Lactamase_B"/>
    <property type="match status" value="1"/>
</dbReference>
<dbReference type="AlphaFoldDB" id="A0A271LBY1"/>
<comment type="similarity">
    <text evidence="1">Belongs to the metallo-beta-lactamase superfamily.</text>
</comment>
<dbReference type="Proteomes" id="UP000216442">
    <property type="component" value="Unassembled WGS sequence"/>
</dbReference>
<sequence>MEAHAKSTGASGGGGRYGRGQQETNMTLDNISHPSIQHCADSLNAKHSNGRPGPELVPSRYALQVGDIDVLVVSDGVLPIPAPVMAYNVDPAVRAAWLDDMFLPPDVLEWPLNVVVVRSGGRTILVDAGLGMDPDLHLPRAGRLVSRLEAAGIDLASVTDVVLTHMHMDHIGGLLIDGVKDRLRPDLRVHVAAAELKFWESPDFSRASMPTGFPDALRRAAKRFVNEYRSQLRPFETEHEVAPGVVVTLTGGHTPGHSVVRLASGGDRLTFAGDAVFQVGFDQPDWHNGFEHDPEEAARVRINLLRELAATREPLVATHLPFPSICHVAVDGDVFRCVPAVWEY</sequence>
<keyword evidence="2" id="KW-0479">Metal-binding</keyword>
<evidence type="ECO:0000313" key="8">
    <source>
        <dbReference type="Proteomes" id="UP000216442"/>
    </source>
</evidence>
<dbReference type="SUPFAM" id="SSF56281">
    <property type="entry name" value="Metallo-hydrolase/oxidoreductase"/>
    <property type="match status" value="1"/>
</dbReference>
<keyword evidence="4" id="KW-0862">Zinc</keyword>
<evidence type="ECO:0000256" key="5">
    <source>
        <dbReference type="SAM" id="MobiDB-lite"/>
    </source>
</evidence>
<keyword evidence="3 7" id="KW-0378">Hydrolase</keyword>
<dbReference type="GO" id="GO:0016787">
    <property type="term" value="F:hydrolase activity"/>
    <property type="evidence" value="ECO:0007669"/>
    <property type="project" value="UniProtKB-KW"/>
</dbReference>
<dbReference type="PANTHER" id="PTHR42978:SF6">
    <property type="entry name" value="QUORUM-QUENCHING LACTONASE YTNP-RELATED"/>
    <property type="match status" value="1"/>
</dbReference>
<evidence type="ECO:0000256" key="3">
    <source>
        <dbReference type="ARBA" id="ARBA00022801"/>
    </source>
</evidence>
<name>A0A271LBY1_9HYPH</name>
<dbReference type="InterPro" id="IPR001279">
    <property type="entry name" value="Metallo-B-lactamas"/>
</dbReference>
<comment type="caution">
    <text evidence="7">The sequence shown here is derived from an EMBL/GenBank/DDBJ whole genome shotgun (WGS) entry which is preliminary data.</text>
</comment>
<keyword evidence="8" id="KW-1185">Reference proteome</keyword>
<evidence type="ECO:0000256" key="4">
    <source>
        <dbReference type="ARBA" id="ARBA00022833"/>
    </source>
</evidence>
<evidence type="ECO:0000256" key="1">
    <source>
        <dbReference type="ARBA" id="ARBA00007749"/>
    </source>
</evidence>
<dbReference type="PANTHER" id="PTHR42978">
    <property type="entry name" value="QUORUM-QUENCHING LACTONASE YTNP-RELATED-RELATED"/>
    <property type="match status" value="1"/>
</dbReference>
<dbReference type="EMBL" id="NPKJ01000071">
    <property type="protein sequence ID" value="PAQ05594.1"/>
    <property type="molecule type" value="Genomic_DNA"/>
</dbReference>
<dbReference type="GO" id="GO:0046872">
    <property type="term" value="F:metal ion binding"/>
    <property type="evidence" value="ECO:0007669"/>
    <property type="project" value="UniProtKB-KW"/>
</dbReference>
<dbReference type="InterPro" id="IPR051013">
    <property type="entry name" value="MBL_superfamily_lactonases"/>
</dbReference>
<evidence type="ECO:0000259" key="6">
    <source>
        <dbReference type="SMART" id="SM00849"/>
    </source>
</evidence>
<dbReference type="InterPro" id="IPR036866">
    <property type="entry name" value="RibonucZ/Hydroxyglut_hydro"/>
</dbReference>
<accession>A0A271LBY1</accession>
<feature type="region of interest" description="Disordered" evidence="5">
    <location>
        <begin position="1"/>
        <end position="22"/>
    </location>
</feature>
<evidence type="ECO:0000256" key="2">
    <source>
        <dbReference type="ARBA" id="ARBA00022723"/>
    </source>
</evidence>
<dbReference type="CDD" id="cd07720">
    <property type="entry name" value="OPHC2-like_MBL-fold"/>
    <property type="match status" value="1"/>
</dbReference>
<dbReference type="Pfam" id="PF00753">
    <property type="entry name" value="Lactamase_B"/>
    <property type="match status" value="1"/>
</dbReference>
<dbReference type="Gene3D" id="3.60.15.10">
    <property type="entry name" value="Ribonuclease Z/Hydroxyacylglutathione hydrolase-like"/>
    <property type="match status" value="1"/>
</dbReference>
<gene>
    <name evidence="7" type="ORF">CIT26_30110</name>
</gene>
<reference evidence="7 8" key="1">
    <citation type="submission" date="2017-08" db="EMBL/GenBank/DDBJ databases">
        <title>Mesorhizobium wenxinae sp. nov., a novel rhizobial species isolated from root nodules of chickpea (Cicer arietinum L.).</title>
        <authorList>
            <person name="Zhang J."/>
        </authorList>
    </citation>
    <scope>NUCLEOTIDE SEQUENCE [LARGE SCALE GENOMIC DNA]</scope>
    <source>
        <strain evidence="7 8">SDW018</strain>
    </source>
</reference>
<organism evidence="7 8">
    <name type="scientific">Mesorhizobium temperatum</name>
    <dbReference type="NCBI Taxonomy" id="241416"/>
    <lineage>
        <taxon>Bacteria</taxon>
        <taxon>Pseudomonadati</taxon>
        <taxon>Pseudomonadota</taxon>
        <taxon>Alphaproteobacteria</taxon>
        <taxon>Hyphomicrobiales</taxon>
        <taxon>Phyllobacteriaceae</taxon>
        <taxon>Mesorhizobium</taxon>
    </lineage>
</organism>